<dbReference type="STRING" id="1077974.GOEFS_104_00050"/>
<keyword evidence="2" id="KW-1185">Reference proteome</keyword>
<dbReference type="AlphaFoldDB" id="H0R4I5"/>
<dbReference type="RefSeq" id="WP_007319321.1">
    <property type="nucleotide sequence ID" value="NZ_BAEH01000104.1"/>
</dbReference>
<accession>H0R4I5</accession>
<organism evidence="1 2">
    <name type="scientific">Gordonia effusa NBRC 100432</name>
    <dbReference type="NCBI Taxonomy" id="1077974"/>
    <lineage>
        <taxon>Bacteria</taxon>
        <taxon>Bacillati</taxon>
        <taxon>Actinomycetota</taxon>
        <taxon>Actinomycetes</taxon>
        <taxon>Mycobacteriales</taxon>
        <taxon>Gordoniaceae</taxon>
        <taxon>Gordonia</taxon>
    </lineage>
</organism>
<dbReference type="Proteomes" id="UP000035034">
    <property type="component" value="Unassembled WGS sequence"/>
</dbReference>
<protein>
    <submittedName>
        <fullName evidence="1">Uncharacterized protein</fullName>
    </submittedName>
</protein>
<name>H0R4I5_9ACTN</name>
<evidence type="ECO:0000313" key="2">
    <source>
        <dbReference type="Proteomes" id="UP000035034"/>
    </source>
</evidence>
<dbReference type="EMBL" id="BAEH01000104">
    <property type="protein sequence ID" value="GAB19986.1"/>
    <property type="molecule type" value="Genomic_DNA"/>
</dbReference>
<proteinExistence type="predicted"/>
<reference evidence="1 2" key="1">
    <citation type="submission" date="2011-12" db="EMBL/GenBank/DDBJ databases">
        <title>Whole genome shotgun sequence of Gordonia effusa NBRC 100432.</title>
        <authorList>
            <person name="Yoshida I."/>
            <person name="Takarada H."/>
            <person name="Hosoyama A."/>
            <person name="Tsuchikane K."/>
            <person name="Katsumata H."/>
            <person name="Yamazaki S."/>
            <person name="Fujita N."/>
        </authorList>
    </citation>
    <scope>NUCLEOTIDE SEQUENCE [LARGE SCALE GENOMIC DNA]</scope>
    <source>
        <strain evidence="1 2">NBRC 100432</strain>
    </source>
</reference>
<comment type="caution">
    <text evidence="1">The sequence shown here is derived from an EMBL/GenBank/DDBJ whole genome shotgun (WGS) entry which is preliminary data.</text>
</comment>
<sequence length="71" mass="8221">MKMLRDIATLILLPFLLLQAAYEWVMDKLFGPLIERVFRLLTPVLMPPLNALGRFLTWFTTPTVRDDDNAS</sequence>
<gene>
    <name evidence="1" type="ORF">GOEFS_104_00050</name>
</gene>
<evidence type="ECO:0000313" key="1">
    <source>
        <dbReference type="EMBL" id="GAB19986.1"/>
    </source>
</evidence>